<organism evidence="2 3">
    <name type="scientific">Botryotinia fuckeliana (strain T4)</name>
    <name type="common">Noble rot fungus</name>
    <name type="synonym">Botrytis cinerea</name>
    <dbReference type="NCBI Taxonomy" id="999810"/>
    <lineage>
        <taxon>Eukaryota</taxon>
        <taxon>Fungi</taxon>
        <taxon>Dikarya</taxon>
        <taxon>Ascomycota</taxon>
        <taxon>Pezizomycotina</taxon>
        <taxon>Leotiomycetes</taxon>
        <taxon>Helotiales</taxon>
        <taxon>Sclerotiniaceae</taxon>
        <taxon>Botrytis</taxon>
    </lineage>
</organism>
<keyword evidence="1" id="KW-0472">Membrane</keyword>
<gene>
    <name evidence="2" type="ORF">BofuT4_P047810.1</name>
</gene>
<name>G2XZ76_BOTF4</name>
<keyword evidence="1" id="KW-1133">Transmembrane helix</keyword>
<evidence type="ECO:0000256" key="1">
    <source>
        <dbReference type="SAM" id="Phobius"/>
    </source>
</evidence>
<proteinExistence type="predicted"/>
<dbReference type="EMBL" id="FQ790278">
    <property type="protein sequence ID" value="CCD45763.1"/>
    <property type="molecule type" value="Genomic_DNA"/>
</dbReference>
<dbReference type="InParanoid" id="G2XZ76"/>
<dbReference type="Proteomes" id="UP000008177">
    <property type="component" value="Unplaced contigs"/>
</dbReference>
<dbReference type="AlphaFoldDB" id="G2XZ76"/>
<sequence>MQISYFGMSDCKLGPQIRNVPWWSYLFLGPFKTKYTLMAEEIGLSKVSNGQLLMASLLLVREKIPKFSRLTQPCVQGHATATASATAAILRNGSPASNSHRTERIQIRLMEPGVFDLKHQIHSKGTCQPHCQLYAARYNFQGTFRVWQFIPNEYESSCFTVDRLSTSPEVLRNLSMFMSPIAFQTFLARLYPIAPGALAQCYFMLSTLGLFLPRE</sequence>
<evidence type="ECO:0000313" key="3">
    <source>
        <dbReference type="Proteomes" id="UP000008177"/>
    </source>
</evidence>
<reference evidence="3" key="1">
    <citation type="journal article" date="2011" name="PLoS Genet.">
        <title>Genomic analysis of the necrotrophic fungal pathogens Sclerotinia sclerotiorum and Botrytis cinerea.</title>
        <authorList>
            <person name="Amselem J."/>
            <person name="Cuomo C.A."/>
            <person name="van Kan J.A."/>
            <person name="Viaud M."/>
            <person name="Benito E.P."/>
            <person name="Couloux A."/>
            <person name="Coutinho P.M."/>
            <person name="de Vries R.P."/>
            <person name="Dyer P.S."/>
            <person name="Fillinger S."/>
            <person name="Fournier E."/>
            <person name="Gout L."/>
            <person name="Hahn M."/>
            <person name="Kohn L."/>
            <person name="Lapalu N."/>
            <person name="Plummer K.M."/>
            <person name="Pradier J.M."/>
            <person name="Quevillon E."/>
            <person name="Sharon A."/>
            <person name="Simon A."/>
            <person name="ten Have A."/>
            <person name="Tudzynski B."/>
            <person name="Tudzynski P."/>
            <person name="Wincker P."/>
            <person name="Andrew M."/>
            <person name="Anthouard V."/>
            <person name="Beever R.E."/>
            <person name="Beffa R."/>
            <person name="Benoit I."/>
            <person name="Bouzid O."/>
            <person name="Brault B."/>
            <person name="Chen Z."/>
            <person name="Choquer M."/>
            <person name="Collemare J."/>
            <person name="Cotton P."/>
            <person name="Danchin E.G."/>
            <person name="Da Silva C."/>
            <person name="Gautier A."/>
            <person name="Giraud C."/>
            <person name="Giraud T."/>
            <person name="Gonzalez C."/>
            <person name="Grossetete S."/>
            <person name="Guldener U."/>
            <person name="Henrissat B."/>
            <person name="Howlett B.J."/>
            <person name="Kodira C."/>
            <person name="Kretschmer M."/>
            <person name="Lappartient A."/>
            <person name="Leroch M."/>
            <person name="Levis C."/>
            <person name="Mauceli E."/>
            <person name="Neuveglise C."/>
            <person name="Oeser B."/>
            <person name="Pearson M."/>
            <person name="Poulain J."/>
            <person name="Poussereau N."/>
            <person name="Quesneville H."/>
            <person name="Rascle C."/>
            <person name="Schumacher J."/>
            <person name="Segurens B."/>
            <person name="Sexton A."/>
            <person name="Silva E."/>
            <person name="Sirven C."/>
            <person name="Soanes D.M."/>
            <person name="Talbot N.J."/>
            <person name="Templeton M."/>
            <person name="Yandava C."/>
            <person name="Yarden O."/>
            <person name="Zeng Q."/>
            <person name="Rollins J.A."/>
            <person name="Lebrun M.H."/>
            <person name="Dickman M."/>
        </authorList>
    </citation>
    <scope>NUCLEOTIDE SEQUENCE [LARGE SCALE GENOMIC DNA]</scope>
    <source>
        <strain evidence="3">T4</strain>
    </source>
</reference>
<dbReference type="HOGENOM" id="CLU_1283084_0_0_1"/>
<protein>
    <submittedName>
        <fullName evidence="2">Uncharacterized protein</fullName>
    </submittedName>
</protein>
<feature type="transmembrane region" description="Helical" evidence="1">
    <location>
        <begin position="193"/>
        <end position="212"/>
    </location>
</feature>
<keyword evidence="1" id="KW-0812">Transmembrane</keyword>
<evidence type="ECO:0000313" key="2">
    <source>
        <dbReference type="EMBL" id="CCD45763.1"/>
    </source>
</evidence>
<accession>G2XZ76</accession>